<evidence type="ECO:0000256" key="4">
    <source>
        <dbReference type="ARBA" id="ARBA00022448"/>
    </source>
</evidence>
<evidence type="ECO:0000256" key="7">
    <source>
        <dbReference type="ARBA" id="ARBA00023136"/>
    </source>
</evidence>
<keyword evidence="12" id="KW-1185">Reference proteome</keyword>
<dbReference type="Pfam" id="PF00787">
    <property type="entry name" value="PX"/>
    <property type="match status" value="1"/>
</dbReference>
<evidence type="ECO:0000256" key="1">
    <source>
        <dbReference type="ARBA" id="ARBA00004184"/>
    </source>
</evidence>
<dbReference type="Gene3D" id="3.30.1520.10">
    <property type="entry name" value="Phox-like domain"/>
    <property type="match status" value="1"/>
</dbReference>
<comment type="similarity">
    <text evidence="3">Belongs to the sorting nexin family.</text>
</comment>
<dbReference type="GO" id="GO:0005769">
    <property type="term" value="C:early endosome"/>
    <property type="evidence" value="ECO:0007669"/>
    <property type="project" value="TreeGrafter"/>
</dbReference>
<dbReference type="GO" id="GO:0061709">
    <property type="term" value="P:reticulophagy"/>
    <property type="evidence" value="ECO:0007669"/>
    <property type="project" value="TreeGrafter"/>
</dbReference>
<dbReference type="GO" id="GO:0032456">
    <property type="term" value="P:endocytic recycling"/>
    <property type="evidence" value="ECO:0007669"/>
    <property type="project" value="TreeGrafter"/>
</dbReference>
<dbReference type="PANTHER" id="PTHR45949:SF2">
    <property type="entry name" value="SORTING NEXIN-4"/>
    <property type="match status" value="1"/>
</dbReference>
<gene>
    <name evidence="11" type="ORF">CHS0354_036665</name>
</gene>
<name>A0AAE0WCS1_9BIVA</name>
<feature type="region of interest" description="Disordered" evidence="9">
    <location>
        <begin position="466"/>
        <end position="492"/>
    </location>
</feature>
<dbReference type="CDD" id="cd06860">
    <property type="entry name" value="PX_SNX7_30_like"/>
    <property type="match status" value="1"/>
</dbReference>
<sequence length="492" mass="57392">MMSSENTQFKDPLTSSYNKDIDYGELESLDLDASAKSEISVSRSSSLIANLSGYDDDDVDARDLFIVVDDPERHTGTMDAYVTFRITTKTTRSEFDDSEYQVRRRYNDFLWLRQKLEETYPTHLVPPLPEKHTLRRLDRFSPEFLRVRQTALQKFLFRLADHPVLSFNKDLQIFLTAKAWEFQAHKKQGTGLISRVSDSIHNIGSSYMLKNRNPDFAIMQEYILMFGEKLAVMDRITQRVVKEQTEYLSLLMDWGPIYTLWSNSEDTLTPALQAMSKAVDHWCQALKELVDGTEDNFAQPLKEYTLYTDAIKAVLKRRDVIQAEYDMTVDELNKKKDEREQVKISDQTYSIGAFLGKDPDEVKQQKQDKLEQQIQDLTHQMEALNDKTVCSDTDLKADMERWHKNKHRDMKEIFLSWADRNVKYYEKCLSVWENAVRVIQAKDPGTEPLQLNTQEDQSLLTMQDELSSPIMMKSAECEHSDKQENTKEERTQ</sequence>
<evidence type="ECO:0000256" key="9">
    <source>
        <dbReference type="SAM" id="MobiDB-lite"/>
    </source>
</evidence>
<evidence type="ECO:0000256" key="8">
    <source>
        <dbReference type="SAM" id="Coils"/>
    </source>
</evidence>
<evidence type="ECO:0000256" key="5">
    <source>
        <dbReference type="ARBA" id="ARBA00022490"/>
    </source>
</evidence>
<dbReference type="EMBL" id="JAEAOA010002145">
    <property type="protein sequence ID" value="KAK3609901.1"/>
    <property type="molecule type" value="Genomic_DNA"/>
</dbReference>
<evidence type="ECO:0000259" key="10">
    <source>
        <dbReference type="PROSITE" id="PS50195"/>
    </source>
</evidence>
<dbReference type="PANTHER" id="PTHR45949">
    <property type="entry name" value="SORTING NEXIN-4"/>
    <property type="match status" value="1"/>
</dbReference>
<dbReference type="GO" id="GO:0035091">
    <property type="term" value="F:phosphatidylinositol binding"/>
    <property type="evidence" value="ECO:0007669"/>
    <property type="project" value="InterPro"/>
</dbReference>
<evidence type="ECO:0000256" key="6">
    <source>
        <dbReference type="ARBA" id="ARBA00023121"/>
    </source>
</evidence>
<dbReference type="SUPFAM" id="SSF64268">
    <property type="entry name" value="PX domain"/>
    <property type="match status" value="1"/>
</dbReference>
<dbReference type="SMART" id="SM00312">
    <property type="entry name" value="PX"/>
    <property type="match status" value="1"/>
</dbReference>
<keyword evidence="4" id="KW-0813">Transport</keyword>
<accession>A0AAE0WCS1</accession>
<dbReference type="PROSITE" id="PS50195">
    <property type="entry name" value="PX"/>
    <property type="match status" value="1"/>
</dbReference>
<dbReference type="GO" id="GO:0034727">
    <property type="term" value="P:piecemeal microautophagy of the nucleus"/>
    <property type="evidence" value="ECO:0007669"/>
    <property type="project" value="TreeGrafter"/>
</dbReference>
<keyword evidence="8" id="KW-0175">Coiled coil</keyword>
<evidence type="ECO:0000313" key="12">
    <source>
        <dbReference type="Proteomes" id="UP001195483"/>
    </source>
</evidence>
<dbReference type="AlphaFoldDB" id="A0AAE0WCS1"/>
<dbReference type="Gene3D" id="1.20.1270.60">
    <property type="entry name" value="Arfaptin homology (AH) domain/BAR domain"/>
    <property type="match status" value="1"/>
</dbReference>
<feature type="domain" description="PX" evidence="10">
    <location>
        <begin position="62"/>
        <end position="182"/>
    </location>
</feature>
<comment type="subcellular location">
    <subcellularLocation>
        <location evidence="2">Cytoplasm</location>
    </subcellularLocation>
    <subcellularLocation>
        <location evidence="1">Endomembrane system</location>
        <topology evidence="1">Peripheral membrane protein</topology>
    </subcellularLocation>
</comment>
<keyword evidence="6" id="KW-0446">Lipid-binding</keyword>
<evidence type="ECO:0000313" key="11">
    <source>
        <dbReference type="EMBL" id="KAK3609901.1"/>
    </source>
</evidence>
<comment type="caution">
    <text evidence="11">The sequence shown here is derived from an EMBL/GenBank/DDBJ whole genome shotgun (WGS) entry which is preliminary data.</text>
</comment>
<evidence type="ECO:0000256" key="3">
    <source>
        <dbReference type="ARBA" id="ARBA00010883"/>
    </source>
</evidence>
<dbReference type="InterPro" id="IPR001683">
    <property type="entry name" value="PX_dom"/>
</dbReference>
<protein>
    <recommendedName>
        <fullName evidence="10">PX domain-containing protein</fullName>
    </recommendedName>
</protein>
<dbReference type="GO" id="GO:0000407">
    <property type="term" value="C:phagophore assembly site"/>
    <property type="evidence" value="ECO:0007669"/>
    <property type="project" value="TreeGrafter"/>
</dbReference>
<reference evidence="11" key="3">
    <citation type="submission" date="2023-05" db="EMBL/GenBank/DDBJ databases">
        <authorList>
            <person name="Smith C.H."/>
        </authorList>
    </citation>
    <scope>NUCLEOTIDE SEQUENCE</scope>
    <source>
        <strain evidence="11">CHS0354</strain>
        <tissue evidence="11">Mantle</tissue>
    </source>
</reference>
<dbReference type="GO" id="GO:0000422">
    <property type="term" value="P:autophagy of mitochondrion"/>
    <property type="evidence" value="ECO:0007669"/>
    <property type="project" value="TreeGrafter"/>
</dbReference>
<dbReference type="Proteomes" id="UP001195483">
    <property type="component" value="Unassembled WGS sequence"/>
</dbReference>
<keyword evidence="7" id="KW-0472">Membrane</keyword>
<organism evidence="11 12">
    <name type="scientific">Potamilus streckersoni</name>
    <dbReference type="NCBI Taxonomy" id="2493646"/>
    <lineage>
        <taxon>Eukaryota</taxon>
        <taxon>Metazoa</taxon>
        <taxon>Spiralia</taxon>
        <taxon>Lophotrochozoa</taxon>
        <taxon>Mollusca</taxon>
        <taxon>Bivalvia</taxon>
        <taxon>Autobranchia</taxon>
        <taxon>Heteroconchia</taxon>
        <taxon>Palaeoheterodonta</taxon>
        <taxon>Unionida</taxon>
        <taxon>Unionoidea</taxon>
        <taxon>Unionidae</taxon>
        <taxon>Ambleminae</taxon>
        <taxon>Lampsilini</taxon>
        <taxon>Potamilus</taxon>
    </lineage>
</organism>
<evidence type="ECO:0000256" key="2">
    <source>
        <dbReference type="ARBA" id="ARBA00004496"/>
    </source>
</evidence>
<proteinExistence type="inferred from homology"/>
<dbReference type="InterPro" id="IPR015404">
    <property type="entry name" value="Vps5_C"/>
</dbReference>
<dbReference type="InterPro" id="IPR036871">
    <property type="entry name" value="PX_dom_sf"/>
</dbReference>
<dbReference type="Pfam" id="PF09325">
    <property type="entry name" value="Vps5"/>
    <property type="match status" value="1"/>
</dbReference>
<dbReference type="SUPFAM" id="SSF103657">
    <property type="entry name" value="BAR/IMD domain-like"/>
    <property type="match status" value="1"/>
</dbReference>
<feature type="coiled-coil region" evidence="8">
    <location>
        <begin position="360"/>
        <end position="387"/>
    </location>
</feature>
<dbReference type="GO" id="GO:0015031">
    <property type="term" value="P:protein transport"/>
    <property type="evidence" value="ECO:0007669"/>
    <property type="project" value="TreeGrafter"/>
</dbReference>
<dbReference type="InterPro" id="IPR027267">
    <property type="entry name" value="AH/BAR_dom_sf"/>
</dbReference>
<reference evidence="11" key="2">
    <citation type="journal article" date="2021" name="Genome Biol. Evol.">
        <title>Developing a high-quality reference genome for a parasitic bivalve with doubly uniparental inheritance (Bivalvia: Unionida).</title>
        <authorList>
            <person name="Smith C.H."/>
        </authorList>
    </citation>
    <scope>NUCLEOTIDE SEQUENCE</scope>
    <source>
        <strain evidence="11">CHS0354</strain>
        <tissue evidence="11">Mantle</tissue>
    </source>
</reference>
<reference evidence="11" key="1">
    <citation type="journal article" date="2021" name="Genome Biol. Evol.">
        <title>A High-Quality Reference Genome for a Parasitic Bivalve with Doubly Uniparental Inheritance (Bivalvia: Unionida).</title>
        <authorList>
            <person name="Smith C.H."/>
        </authorList>
    </citation>
    <scope>NUCLEOTIDE SEQUENCE</scope>
    <source>
        <strain evidence="11">CHS0354</strain>
    </source>
</reference>
<feature type="compositionally biased region" description="Basic and acidic residues" evidence="9">
    <location>
        <begin position="475"/>
        <end position="492"/>
    </location>
</feature>
<keyword evidence="5" id="KW-0963">Cytoplasm</keyword>